<dbReference type="GO" id="GO:0016779">
    <property type="term" value="F:nucleotidyltransferase activity"/>
    <property type="evidence" value="ECO:0007669"/>
    <property type="project" value="UniProtKB-UniRule"/>
</dbReference>
<gene>
    <name evidence="10" type="ordered locus">Caur_1965</name>
</gene>
<protein>
    <submittedName>
        <fullName evidence="10">Appr-1-p processing domain protein</fullName>
    </submittedName>
</protein>
<dbReference type="Pfam" id="PF14487">
    <property type="entry name" value="DarT"/>
    <property type="match status" value="1"/>
</dbReference>
<dbReference type="eggNOG" id="COG2110">
    <property type="taxonomic scope" value="Bacteria"/>
</dbReference>
<evidence type="ECO:0000256" key="1">
    <source>
        <dbReference type="ARBA" id="ARBA00022649"/>
    </source>
</evidence>
<keyword evidence="3 7" id="KW-0808">Transferase</keyword>
<keyword evidence="11" id="KW-1185">Reference proteome</keyword>
<evidence type="ECO:0000256" key="5">
    <source>
        <dbReference type="ARBA" id="ARBA00023125"/>
    </source>
</evidence>
<dbReference type="InParanoid" id="A9WE21"/>
<dbReference type="GO" id="GO:0042278">
    <property type="term" value="P:purine nucleoside metabolic process"/>
    <property type="evidence" value="ECO:0000318"/>
    <property type="project" value="GO_Central"/>
</dbReference>
<evidence type="ECO:0000313" key="11">
    <source>
        <dbReference type="Proteomes" id="UP000002008"/>
    </source>
</evidence>
<dbReference type="KEGG" id="cau:Caur_1965"/>
<evidence type="ECO:0000256" key="6">
    <source>
        <dbReference type="ARBA" id="ARBA00035885"/>
    </source>
</evidence>
<dbReference type="InterPro" id="IPR050892">
    <property type="entry name" value="ADP-ribose_metab_enzymes"/>
</dbReference>
<feature type="binding site" evidence="7">
    <location>
        <position position="68"/>
    </location>
    <ligand>
        <name>NAD(+)</name>
        <dbReference type="ChEBI" id="CHEBI:57540"/>
    </ligand>
</feature>
<dbReference type="GO" id="GO:0003677">
    <property type="term" value="F:DNA binding"/>
    <property type="evidence" value="ECO:0007669"/>
    <property type="project" value="UniProtKB-UniRule"/>
</dbReference>
<dbReference type="PROSITE" id="PS51154">
    <property type="entry name" value="MACRO"/>
    <property type="match status" value="1"/>
</dbReference>
<keyword evidence="1 7" id="KW-1277">Toxin-antitoxin system</keyword>
<dbReference type="PANTHER" id="PTHR12521:SF0">
    <property type="entry name" value="ADP-RIBOSE GLYCOHYDROLASE OARD1"/>
    <property type="match status" value="1"/>
</dbReference>
<sequence length="409" mass="46890">MFSTHSNTYSHRFWGDDESRKHIKRLYHITHIDNLASILQYGILSHRQVESQNVSFTPIYNENIVHNRKERLTPDQRSLWDYANLYFQPRNPMLYKVLSEKSTREIVILGVKPQVLDTKGAFIALGNAAHSQTEIVDVATGRKVITGEFWPIIHSDWWKPEDGTKRKIMAECLIPHVIVPEAIHSIFVAHPSVADTVRSIIAEIPCPVEVVTEPHLFFQPNRQGRLTEKLSWVDGDMFFSKMQTLTISVNTVGVMGKGLASRAKYQFPDVYVIYQDVCKNGTLQMGKPYLYKREGSLDEDLADEPLSLPHPNASKWFLLFPTKRHWKERSDREGIEKGLQWLVSHYRDEGIQSIAIPALGCGLGGLDWKEMGPLICRYMVQMDIQSCIYLPQEQNIPLELLTSEFLLGT</sequence>
<dbReference type="EMBL" id="CP000909">
    <property type="protein sequence ID" value="ABY35180.1"/>
    <property type="molecule type" value="Genomic_DNA"/>
</dbReference>
<dbReference type="GO" id="GO:0006974">
    <property type="term" value="P:DNA damage response"/>
    <property type="evidence" value="ECO:0000318"/>
    <property type="project" value="GO_Central"/>
</dbReference>
<dbReference type="RefSeq" id="WP_012257834.1">
    <property type="nucleotide sequence ID" value="NC_010175.1"/>
</dbReference>
<comment type="caution">
    <text evidence="7">Lacks conserved residue(s) required for the propagation of feature annotation.</text>
</comment>
<comment type="catalytic activity">
    <reaction evidence="7">
        <text>a thymidine in DNA + NAD(+) = an N-(ADP-alpha-D-ribosyl)-thymidine in DNA + nicotinamide + H(+)</text>
        <dbReference type="Rhea" id="RHEA:71651"/>
        <dbReference type="Rhea" id="RHEA-COMP:13556"/>
        <dbReference type="Rhea" id="RHEA-COMP:18051"/>
        <dbReference type="ChEBI" id="CHEBI:15378"/>
        <dbReference type="ChEBI" id="CHEBI:17154"/>
        <dbReference type="ChEBI" id="CHEBI:57540"/>
        <dbReference type="ChEBI" id="CHEBI:137386"/>
        <dbReference type="ChEBI" id="CHEBI:191199"/>
    </reaction>
</comment>
<dbReference type="GO" id="GO:0016757">
    <property type="term" value="F:glycosyltransferase activity"/>
    <property type="evidence" value="ECO:0007669"/>
    <property type="project" value="UniProtKB-UniRule"/>
</dbReference>
<keyword evidence="2 7" id="KW-0328">Glycosyltransferase</keyword>
<dbReference type="PROSITE" id="PS52018">
    <property type="entry name" value="DART"/>
    <property type="match status" value="1"/>
</dbReference>
<feature type="active site" description="Proton acceptor" evidence="7">
    <location>
        <position position="68"/>
    </location>
</feature>
<evidence type="ECO:0000256" key="7">
    <source>
        <dbReference type="PROSITE-ProRule" id="PRU01362"/>
    </source>
</evidence>
<dbReference type="PANTHER" id="PTHR12521">
    <property type="entry name" value="PROTEIN C6ORF130"/>
    <property type="match status" value="1"/>
</dbReference>
<comment type="catalytic activity">
    <reaction evidence="6">
        <text>an N-(ADP-alpha-D-ribosyl)-thymidine in DNA + H2O = a thymidine in DNA + ADP-D-ribose</text>
        <dbReference type="Rhea" id="RHEA:71655"/>
        <dbReference type="Rhea" id="RHEA-COMP:13556"/>
        <dbReference type="Rhea" id="RHEA-COMP:18051"/>
        <dbReference type="ChEBI" id="CHEBI:15377"/>
        <dbReference type="ChEBI" id="CHEBI:57967"/>
        <dbReference type="ChEBI" id="CHEBI:137386"/>
        <dbReference type="ChEBI" id="CHEBI:191199"/>
    </reaction>
    <physiologicalReaction direction="left-to-right" evidence="6">
        <dbReference type="Rhea" id="RHEA:71656"/>
    </physiologicalReaction>
</comment>
<dbReference type="HOGENOM" id="CLU_701847_0_0_0"/>
<evidence type="ECO:0000256" key="2">
    <source>
        <dbReference type="ARBA" id="ARBA00022676"/>
    </source>
</evidence>
<dbReference type="InterPro" id="IPR029494">
    <property type="entry name" value="DarT"/>
</dbReference>
<name>A9WE21_CHLAA</name>
<evidence type="ECO:0000259" key="8">
    <source>
        <dbReference type="PROSITE" id="PS51154"/>
    </source>
</evidence>
<evidence type="ECO:0000256" key="4">
    <source>
        <dbReference type="ARBA" id="ARBA00022695"/>
    </source>
</evidence>
<dbReference type="Pfam" id="PF01661">
    <property type="entry name" value="Macro"/>
    <property type="match status" value="1"/>
</dbReference>
<dbReference type="AlphaFoldDB" id="A9WE21"/>
<dbReference type="InterPro" id="IPR043472">
    <property type="entry name" value="Macro_dom-like"/>
</dbReference>
<organism evidence="10 11">
    <name type="scientific">Chloroflexus aurantiacus (strain ATCC 29366 / DSM 635 / J-10-fl)</name>
    <dbReference type="NCBI Taxonomy" id="324602"/>
    <lineage>
        <taxon>Bacteria</taxon>
        <taxon>Bacillati</taxon>
        <taxon>Chloroflexota</taxon>
        <taxon>Chloroflexia</taxon>
        <taxon>Chloroflexales</taxon>
        <taxon>Chloroflexineae</taxon>
        <taxon>Chloroflexaceae</taxon>
        <taxon>Chloroflexus</taxon>
    </lineage>
</organism>
<feature type="domain" description="Macro" evidence="8">
    <location>
        <begin position="217"/>
        <end position="409"/>
    </location>
</feature>
<evidence type="ECO:0000256" key="3">
    <source>
        <dbReference type="ARBA" id="ARBA00022679"/>
    </source>
</evidence>
<dbReference type="STRING" id="324602.Caur_1965"/>
<reference evidence="11" key="1">
    <citation type="journal article" date="2011" name="BMC Genomics">
        <title>Complete genome sequence of the filamentous anoxygenic phototrophic bacterium Chloroflexus aurantiacus.</title>
        <authorList>
            <person name="Tang K.H."/>
            <person name="Barry K."/>
            <person name="Chertkov O."/>
            <person name="Dalin E."/>
            <person name="Han C.S."/>
            <person name="Hauser L.J."/>
            <person name="Honchak B.M."/>
            <person name="Karbach L.E."/>
            <person name="Land M.L."/>
            <person name="Lapidus A."/>
            <person name="Larimer F.W."/>
            <person name="Mikhailova N."/>
            <person name="Pitluck S."/>
            <person name="Pierson B.K."/>
            <person name="Blankenship R.E."/>
        </authorList>
    </citation>
    <scope>NUCLEOTIDE SEQUENCE [LARGE SCALE GENOMIC DNA]</scope>
    <source>
        <strain evidence="11">ATCC 29366 / DSM 635 / J-10-fl</strain>
    </source>
</reference>
<feature type="active site" evidence="7">
    <location>
        <position position="171"/>
    </location>
</feature>
<keyword evidence="5 7" id="KW-0238">DNA-binding</keyword>
<evidence type="ECO:0000313" key="10">
    <source>
        <dbReference type="EMBL" id="ABY35180.1"/>
    </source>
</evidence>
<dbReference type="CDD" id="cd02901">
    <property type="entry name" value="Macro_Poa1p-like"/>
    <property type="match status" value="1"/>
</dbReference>
<dbReference type="EnsemblBacteria" id="ABY35180">
    <property type="protein sequence ID" value="ABY35180"/>
    <property type="gene ID" value="Caur_1965"/>
</dbReference>
<dbReference type="Proteomes" id="UP000002008">
    <property type="component" value="Chromosome"/>
</dbReference>
<dbReference type="PATRIC" id="fig|324602.8.peg.2234"/>
<dbReference type="GO" id="GO:0047407">
    <property type="term" value="F:ADP-ribosyl-[dinitrogen reductase] hydrolase activity"/>
    <property type="evidence" value="ECO:0000318"/>
    <property type="project" value="GO_Central"/>
</dbReference>
<evidence type="ECO:0000259" key="9">
    <source>
        <dbReference type="PROSITE" id="PS52018"/>
    </source>
</evidence>
<keyword evidence="4 7" id="KW-0548">Nucleotidyltransferase</keyword>
<accession>A9WE21</accession>
<proteinExistence type="inferred from homology"/>
<comment type="similarity">
    <text evidence="7">Belongs to the DarT ADP-ribosyltransferase family.</text>
</comment>
<feature type="binding site" evidence="7">
    <location>
        <begin position="28"/>
        <end position="30"/>
    </location>
    <ligand>
        <name>NAD(+)</name>
        <dbReference type="ChEBI" id="CHEBI:57540"/>
    </ligand>
</feature>
<dbReference type="InterPro" id="IPR002589">
    <property type="entry name" value="Macro_dom"/>
</dbReference>
<dbReference type="Gene3D" id="3.40.220.10">
    <property type="entry name" value="Leucine Aminopeptidase, subunit E, domain 1"/>
    <property type="match status" value="1"/>
</dbReference>
<dbReference type="SUPFAM" id="SSF52949">
    <property type="entry name" value="Macro domain-like"/>
    <property type="match status" value="1"/>
</dbReference>
<feature type="domain" description="DarT" evidence="9">
    <location>
        <begin position="24"/>
        <end position="218"/>
    </location>
</feature>